<evidence type="ECO:0000313" key="2">
    <source>
        <dbReference type="EnsemblMetazoa" id="LLOJ003629-PA"/>
    </source>
</evidence>
<proteinExistence type="predicted"/>
<dbReference type="Proteomes" id="UP000092461">
    <property type="component" value="Unassembled WGS sequence"/>
</dbReference>
<sequence length="394" mass="46656">MASGKLVRKQDVVLVTRAECVEIVSQTLNLDRVHVIDYSIEAATLPTDKDQRELIERIGLFHKEVQLYSILLPKLKWNTGSSKWRPNCYLSRYDLLIMEELGHLGYGHVPDRMEFTEKHMQETLKCLARMHASSLEFEINHCENTRIDAIFGSLLFESQLTGKNTWFKAGLNVIEAFAKHKSTFKDHPSIRDDPNKLMEMMEKVYQLSESTREFQNVLCHRDLWSKNIMFQFPKLEGNPQELDYANPQHCLLMDFQICRYQPPAVDVLLTIFFNTRRQHRDEHMQLYLKFYYDFLKQELKKYDIDAAIKLPWEEFTRSCKHYALMPLIFNCIFVPLTHLAPGILTQIQKTDPERYHVICNTDRNEFVLQNMDLDDFYRDYVTEVMEELLQHLLT</sequence>
<dbReference type="PANTHER" id="PTHR11012">
    <property type="entry name" value="PROTEIN KINASE-LIKE DOMAIN-CONTAINING"/>
    <property type="match status" value="1"/>
</dbReference>
<feature type="domain" description="CHK kinase-like" evidence="1">
    <location>
        <begin position="96"/>
        <end position="301"/>
    </location>
</feature>
<dbReference type="VEuPathDB" id="VectorBase:LLOJ003629"/>
<evidence type="ECO:0000259" key="1">
    <source>
        <dbReference type="SMART" id="SM00587"/>
    </source>
</evidence>
<dbReference type="SMART" id="SM00587">
    <property type="entry name" value="CHK"/>
    <property type="match status" value="1"/>
</dbReference>
<accession>A0A1B0CGR6</accession>
<protein>
    <recommendedName>
        <fullName evidence="1">CHK kinase-like domain-containing protein</fullName>
    </recommendedName>
</protein>
<dbReference type="InterPro" id="IPR011009">
    <property type="entry name" value="Kinase-like_dom_sf"/>
</dbReference>
<dbReference type="EMBL" id="AJWK01011557">
    <property type="status" value="NOT_ANNOTATED_CDS"/>
    <property type="molecule type" value="Genomic_DNA"/>
</dbReference>
<organism evidence="2 3">
    <name type="scientific">Lutzomyia longipalpis</name>
    <name type="common">Sand fly</name>
    <dbReference type="NCBI Taxonomy" id="7200"/>
    <lineage>
        <taxon>Eukaryota</taxon>
        <taxon>Metazoa</taxon>
        <taxon>Ecdysozoa</taxon>
        <taxon>Arthropoda</taxon>
        <taxon>Hexapoda</taxon>
        <taxon>Insecta</taxon>
        <taxon>Pterygota</taxon>
        <taxon>Neoptera</taxon>
        <taxon>Endopterygota</taxon>
        <taxon>Diptera</taxon>
        <taxon>Nematocera</taxon>
        <taxon>Psychodoidea</taxon>
        <taxon>Psychodidae</taxon>
        <taxon>Lutzomyia</taxon>
        <taxon>Lutzomyia</taxon>
    </lineage>
</organism>
<name>A0A1B0CGR6_LUTLO</name>
<dbReference type="InterPro" id="IPR004119">
    <property type="entry name" value="EcKL"/>
</dbReference>
<evidence type="ECO:0000313" key="3">
    <source>
        <dbReference type="Proteomes" id="UP000092461"/>
    </source>
</evidence>
<dbReference type="InterPro" id="IPR015897">
    <property type="entry name" value="CHK_kinase-like"/>
</dbReference>
<dbReference type="PANTHER" id="PTHR11012:SF59">
    <property type="entry name" value="CHK KINASE-LIKE DOMAIN-CONTAINING PROTEIN-RELATED"/>
    <property type="match status" value="1"/>
</dbReference>
<dbReference type="EnsemblMetazoa" id="LLOJ003629-RA">
    <property type="protein sequence ID" value="LLOJ003629-PA"/>
    <property type="gene ID" value="LLOJ003629"/>
</dbReference>
<dbReference type="SUPFAM" id="SSF56112">
    <property type="entry name" value="Protein kinase-like (PK-like)"/>
    <property type="match status" value="1"/>
</dbReference>
<dbReference type="Pfam" id="PF02958">
    <property type="entry name" value="EcKL"/>
    <property type="match status" value="1"/>
</dbReference>
<keyword evidence="3" id="KW-1185">Reference proteome</keyword>
<reference evidence="2" key="1">
    <citation type="submission" date="2020-05" db="UniProtKB">
        <authorList>
            <consortium name="EnsemblMetazoa"/>
        </authorList>
    </citation>
    <scope>IDENTIFICATION</scope>
    <source>
        <strain evidence="2">Jacobina</strain>
    </source>
</reference>
<dbReference type="AlphaFoldDB" id="A0A1B0CGR6"/>
<dbReference type="VEuPathDB" id="VectorBase:LLONM1_011871"/>
<dbReference type="Gene3D" id="3.90.1200.10">
    <property type="match status" value="1"/>
</dbReference>